<keyword evidence="3 7" id="KW-0808">Transferase</keyword>
<comment type="catalytic activity">
    <reaction evidence="5">
        <text>N-terminal L-alanyl-[ribosomal protein bS18] + acetyl-CoA = N-terminal N(alpha)-acetyl-L-alanyl-[ribosomal protein bS18] + CoA + H(+)</text>
        <dbReference type="Rhea" id="RHEA:43756"/>
        <dbReference type="Rhea" id="RHEA-COMP:10676"/>
        <dbReference type="Rhea" id="RHEA-COMP:10677"/>
        <dbReference type="ChEBI" id="CHEBI:15378"/>
        <dbReference type="ChEBI" id="CHEBI:57287"/>
        <dbReference type="ChEBI" id="CHEBI:57288"/>
        <dbReference type="ChEBI" id="CHEBI:64718"/>
        <dbReference type="ChEBI" id="CHEBI:83683"/>
        <dbReference type="EC" id="2.3.1.266"/>
    </reaction>
</comment>
<organism evidence="7 8">
    <name type="scientific">Brevundimonas diminuta 3F5N</name>
    <dbReference type="NCBI Taxonomy" id="1255603"/>
    <lineage>
        <taxon>Bacteria</taxon>
        <taxon>Pseudomonadati</taxon>
        <taxon>Pseudomonadota</taxon>
        <taxon>Alphaproteobacteria</taxon>
        <taxon>Caulobacterales</taxon>
        <taxon>Caulobacteraceae</taxon>
        <taxon>Brevundimonas</taxon>
    </lineage>
</organism>
<keyword evidence="4 7" id="KW-0012">Acyltransferase</keyword>
<dbReference type="InterPro" id="IPR000182">
    <property type="entry name" value="GNAT_dom"/>
</dbReference>
<dbReference type="OrthoDB" id="9804026at2"/>
<feature type="domain" description="N-acetyltransferase" evidence="6">
    <location>
        <begin position="1"/>
        <end position="143"/>
    </location>
</feature>
<comment type="function">
    <text evidence="5">Acetylates the N-terminal alanine of ribosomal protein bS18.</text>
</comment>
<dbReference type="PANTHER" id="PTHR43420:SF44">
    <property type="entry name" value="ACETYLTRANSFERASE YPEA"/>
    <property type="match status" value="1"/>
</dbReference>
<accession>A0A1R4FQZ6</accession>
<evidence type="ECO:0000256" key="1">
    <source>
        <dbReference type="ARBA" id="ARBA00005395"/>
    </source>
</evidence>
<comment type="subcellular location">
    <subcellularLocation>
        <location evidence="5">Cytoplasm</location>
    </subcellularLocation>
</comment>
<dbReference type="Proteomes" id="UP000195766">
    <property type="component" value="Unassembled WGS sequence"/>
</dbReference>
<dbReference type="PANTHER" id="PTHR43420">
    <property type="entry name" value="ACETYLTRANSFERASE"/>
    <property type="match status" value="1"/>
</dbReference>
<sequence length="144" mass="15383">MSATLFLPADPARLAAIHAEAFAAPWDEAALSELLVSPGVFAVAEDEGFILIRVVVDEAEILTLAVRPSARRAGLGGRLVEAAVVRAAALGAERMFLEVAEGNAAARALYARSGFVEMGRRRGYYSHADGRREDALTLVLNFSR</sequence>
<dbReference type="EC" id="2.3.1.266" evidence="5"/>
<proteinExistence type="inferred from homology"/>
<evidence type="ECO:0000256" key="2">
    <source>
        <dbReference type="ARBA" id="ARBA00022490"/>
    </source>
</evidence>
<dbReference type="GO" id="GO:0008999">
    <property type="term" value="F:protein-N-terminal-alanine acetyltransferase activity"/>
    <property type="evidence" value="ECO:0007669"/>
    <property type="project" value="UniProtKB-EC"/>
</dbReference>
<dbReference type="AlphaFoldDB" id="A0A1R4FQZ6"/>
<gene>
    <name evidence="7" type="ORF">FM111_06330</name>
</gene>
<comment type="similarity">
    <text evidence="1 5">Belongs to the acetyltransferase family. RimI subfamily.</text>
</comment>
<dbReference type="InterPro" id="IPR016181">
    <property type="entry name" value="Acyl_CoA_acyltransferase"/>
</dbReference>
<name>A0A1R4FQZ6_BREDI</name>
<evidence type="ECO:0000256" key="3">
    <source>
        <dbReference type="ARBA" id="ARBA00022679"/>
    </source>
</evidence>
<dbReference type="SUPFAM" id="SSF55729">
    <property type="entry name" value="Acyl-CoA N-acyltransferases (Nat)"/>
    <property type="match status" value="1"/>
</dbReference>
<dbReference type="GO" id="GO:0005737">
    <property type="term" value="C:cytoplasm"/>
    <property type="evidence" value="ECO:0007669"/>
    <property type="project" value="UniProtKB-SubCell"/>
</dbReference>
<evidence type="ECO:0000259" key="6">
    <source>
        <dbReference type="PROSITE" id="PS51186"/>
    </source>
</evidence>
<evidence type="ECO:0000256" key="4">
    <source>
        <dbReference type="ARBA" id="ARBA00023315"/>
    </source>
</evidence>
<evidence type="ECO:0000313" key="7">
    <source>
        <dbReference type="EMBL" id="SJM58223.1"/>
    </source>
</evidence>
<reference evidence="7 8" key="1">
    <citation type="submission" date="2017-02" db="EMBL/GenBank/DDBJ databases">
        <authorList>
            <person name="Peterson S.W."/>
        </authorList>
    </citation>
    <scope>NUCLEOTIDE SEQUENCE [LARGE SCALE GENOMIC DNA]</scope>
    <source>
        <strain evidence="7 8">3F5N</strain>
    </source>
</reference>
<evidence type="ECO:0000313" key="8">
    <source>
        <dbReference type="Proteomes" id="UP000195766"/>
    </source>
</evidence>
<dbReference type="RefSeq" id="WP_087140115.1">
    <property type="nucleotide sequence ID" value="NZ_FUIE01000035.1"/>
</dbReference>
<dbReference type="PROSITE" id="PS51186">
    <property type="entry name" value="GNAT"/>
    <property type="match status" value="1"/>
</dbReference>
<dbReference type="EMBL" id="FUIE01000035">
    <property type="protein sequence ID" value="SJM58223.1"/>
    <property type="molecule type" value="Genomic_DNA"/>
</dbReference>
<evidence type="ECO:0000256" key="5">
    <source>
        <dbReference type="RuleBase" id="RU363094"/>
    </source>
</evidence>
<keyword evidence="2 5" id="KW-0963">Cytoplasm</keyword>
<dbReference type="InterPro" id="IPR050680">
    <property type="entry name" value="YpeA/RimI_acetyltransf"/>
</dbReference>
<dbReference type="Gene3D" id="3.40.630.30">
    <property type="match status" value="1"/>
</dbReference>
<dbReference type="InterPro" id="IPR006464">
    <property type="entry name" value="AcTrfase_RimI/Ard1"/>
</dbReference>
<dbReference type="NCBIfam" id="TIGR01575">
    <property type="entry name" value="rimI"/>
    <property type="match status" value="1"/>
</dbReference>
<protein>
    <recommendedName>
        <fullName evidence="5">[Ribosomal protein bS18]-alanine N-acetyltransferase</fullName>
        <ecNumber evidence="5">2.3.1.266</ecNumber>
    </recommendedName>
</protein>
<dbReference type="Pfam" id="PF00583">
    <property type="entry name" value="Acetyltransf_1"/>
    <property type="match status" value="1"/>
</dbReference>